<dbReference type="Proteomes" id="UP000265882">
    <property type="component" value="Unassembled WGS sequence"/>
</dbReference>
<reference evidence="1 2" key="1">
    <citation type="journal article" date="2017" name="ISME J.">
        <title>Energy and carbon metabolisms in a deep terrestrial subsurface fluid microbial community.</title>
        <authorList>
            <person name="Momper L."/>
            <person name="Jungbluth S.P."/>
            <person name="Lee M.D."/>
            <person name="Amend J.P."/>
        </authorList>
    </citation>
    <scope>NUCLEOTIDE SEQUENCE [LARGE SCALE GENOMIC DNA]</scope>
    <source>
        <strain evidence="1">SURF_5</strain>
    </source>
</reference>
<organism evidence="1 2">
    <name type="scientific">Abyssobacteria bacterium (strain SURF_5)</name>
    <dbReference type="NCBI Taxonomy" id="2093360"/>
    <lineage>
        <taxon>Bacteria</taxon>
        <taxon>Pseudomonadati</taxon>
        <taxon>Candidatus Hydrogenedentota</taxon>
        <taxon>Candidatus Abyssobacteria</taxon>
    </lineage>
</organism>
<comment type="caution">
    <text evidence="1">The sequence shown here is derived from an EMBL/GenBank/DDBJ whole genome shotgun (WGS) entry which is preliminary data.</text>
</comment>
<evidence type="ECO:0000313" key="1">
    <source>
        <dbReference type="EMBL" id="RJP21563.1"/>
    </source>
</evidence>
<accession>A0A3A4NLM5</accession>
<sequence>MVPNVTPIRWILQKKEEEGIFRQEVTEETKNGNIFFLRYLCYLLFETFLLRSTHWGKVIFSRQGNLEKPQVFNL</sequence>
<proteinExistence type="predicted"/>
<evidence type="ECO:0000313" key="2">
    <source>
        <dbReference type="Proteomes" id="UP000265882"/>
    </source>
</evidence>
<name>A0A3A4NLM5_ABYX5</name>
<protein>
    <submittedName>
        <fullName evidence="1">Uncharacterized protein</fullName>
    </submittedName>
</protein>
<dbReference type="EMBL" id="QZKU01000067">
    <property type="protein sequence ID" value="RJP21563.1"/>
    <property type="molecule type" value="Genomic_DNA"/>
</dbReference>
<gene>
    <name evidence="1" type="ORF">C4520_09755</name>
</gene>
<dbReference type="AlphaFoldDB" id="A0A3A4NLM5"/>